<dbReference type="GO" id="GO:0005524">
    <property type="term" value="F:ATP binding"/>
    <property type="evidence" value="ECO:0007669"/>
    <property type="project" value="UniProtKB-KW"/>
</dbReference>
<dbReference type="InterPro" id="IPR003439">
    <property type="entry name" value="ABC_transporter-like_ATP-bd"/>
</dbReference>
<evidence type="ECO:0000256" key="3">
    <source>
        <dbReference type="ARBA" id="ARBA00022448"/>
    </source>
</evidence>
<evidence type="ECO:0000256" key="4">
    <source>
        <dbReference type="ARBA" id="ARBA00022692"/>
    </source>
</evidence>
<evidence type="ECO:0000313" key="12">
    <source>
        <dbReference type="EMBL" id="RGK44761.1"/>
    </source>
</evidence>
<dbReference type="RefSeq" id="WP_117643987.1">
    <property type="nucleotide sequence ID" value="NZ_QSQR01000011.1"/>
</dbReference>
<evidence type="ECO:0000256" key="10">
    <source>
        <dbReference type="SAM" id="Phobius"/>
    </source>
</evidence>
<keyword evidence="8 10" id="KW-0472">Membrane</keyword>
<feature type="transmembrane region" description="Helical" evidence="10">
    <location>
        <begin position="150"/>
        <end position="171"/>
    </location>
</feature>
<keyword evidence="4 10" id="KW-0812">Transmembrane</keyword>
<evidence type="ECO:0000256" key="8">
    <source>
        <dbReference type="ARBA" id="ARBA00023136"/>
    </source>
</evidence>
<dbReference type="Gene3D" id="3.40.50.300">
    <property type="entry name" value="P-loop containing nucleotide triphosphate hydrolases"/>
    <property type="match status" value="1"/>
</dbReference>
<dbReference type="CDD" id="cd03225">
    <property type="entry name" value="ABC_cobalt_CbiO_domain1"/>
    <property type="match status" value="1"/>
</dbReference>
<evidence type="ECO:0000259" key="11">
    <source>
        <dbReference type="PROSITE" id="PS50893"/>
    </source>
</evidence>
<dbReference type="GO" id="GO:0042626">
    <property type="term" value="F:ATPase-coupled transmembrane transporter activity"/>
    <property type="evidence" value="ECO:0007669"/>
    <property type="project" value="TreeGrafter"/>
</dbReference>
<dbReference type="InterPro" id="IPR027417">
    <property type="entry name" value="P-loop_NTPase"/>
</dbReference>
<evidence type="ECO:0000256" key="2">
    <source>
        <dbReference type="ARBA" id="ARBA00004202"/>
    </source>
</evidence>
<reference evidence="12 13" key="1">
    <citation type="submission" date="2018-08" db="EMBL/GenBank/DDBJ databases">
        <title>A genome reference for cultivated species of the human gut microbiota.</title>
        <authorList>
            <person name="Zou Y."/>
            <person name="Xue W."/>
            <person name="Luo G."/>
        </authorList>
    </citation>
    <scope>NUCLEOTIDE SEQUENCE [LARGE SCALE GENOMIC DNA]</scope>
    <source>
        <strain evidence="12 13">TF10-9AT</strain>
    </source>
</reference>
<dbReference type="InterPro" id="IPR015856">
    <property type="entry name" value="ABC_transpr_CbiO/EcfA_su"/>
</dbReference>
<feature type="coiled-coil region" evidence="9">
    <location>
        <begin position="171"/>
        <end position="202"/>
    </location>
</feature>
<feature type="transmembrane region" description="Helical" evidence="10">
    <location>
        <begin position="74"/>
        <end position="103"/>
    </location>
</feature>
<dbReference type="AlphaFoldDB" id="A0A8B2YYV1"/>
<keyword evidence="9" id="KW-0175">Coiled coil</keyword>
<evidence type="ECO:0000256" key="9">
    <source>
        <dbReference type="SAM" id="Coils"/>
    </source>
</evidence>
<name>A0A8B2YYV1_9LACO</name>
<dbReference type="SUPFAM" id="SSF52540">
    <property type="entry name" value="P-loop containing nucleoside triphosphate hydrolases"/>
    <property type="match status" value="1"/>
</dbReference>
<dbReference type="Proteomes" id="UP000260790">
    <property type="component" value="Unassembled WGS sequence"/>
</dbReference>
<keyword evidence="6 12" id="KW-0067">ATP-binding</keyword>
<evidence type="ECO:0000256" key="7">
    <source>
        <dbReference type="ARBA" id="ARBA00022989"/>
    </source>
</evidence>
<dbReference type="GO" id="GO:0016887">
    <property type="term" value="F:ATP hydrolysis activity"/>
    <property type="evidence" value="ECO:0007669"/>
    <property type="project" value="InterPro"/>
</dbReference>
<dbReference type="PROSITE" id="PS00211">
    <property type="entry name" value="ABC_TRANSPORTER_1"/>
    <property type="match status" value="1"/>
</dbReference>
<evidence type="ECO:0000313" key="13">
    <source>
        <dbReference type="Proteomes" id="UP000260790"/>
    </source>
</evidence>
<dbReference type="SMART" id="SM00382">
    <property type="entry name" value="AAA"/>
    <property type="match status" value="1"/>
</dbReference>
<dbReference type="GO" id="GO:0005886">
    <property type="term" value="C:plasma membrane"/>
    <property type="evidence" value="ECO:0007669"/>
    <property type="project" value="UniProtKB-SubCell"/>
</dbReference>
<evidence type="ECO:0000256" key="1">
    <source>
        <dbReference type="ARBA" id="ARBA00004141"/>
    </source>
</evidence>
<organism evidence="12 13">
    <name type="scientific">Ligilactobacillus ruminis</name>
    <dbReference type="NCBI Taxonomy" id="1623"/>
    <lineage>
        <taxon>Bacteria</taxon>
        <taxon>Bacillati</taxon>
        <taxon>Bacillota</taxon>
        <taxon>Bacilli</taxon>
        <taxon>Lactobacillales</taxon>
        <taxon>Lactobacillaceae</taxon>
        <taxon>Ligilactobacillus</taxon>
    </lineage>
</organism>
<feature type="domain" description="ABC transporter" evidence="11">
    <location>
        <begin position="221"/>
        <end position="463"/>
    </location>
</feature>
<dbReference type="InterPro" id="IPR050352">
    <property type="entry name" value="ABCG_transporters"/>
</dbReference>
<comment type="caution">
    <text evidence="12">The sequence shown here is derived from an EMBL/GenBank/DDBJ whole genome shotgun (WGS) entry which is preliminary data.</text>
</comment>
<comment type="subcellular location">
    <subcellularLocation>
        <location evidence="2">Cell membrane</location>
        <topology evidence="2">Peripheral membrane protein</topology>
    </subcellularLocation>
    <subcellularLocation>
        <location evidence="1">Membrane</location>
        <topology evidence="1">Multi-pass membrane protein</topology>
    </subcellularLocation>
</comment>
<keyword evidence="7 10" id="KW-1133">Transmembrane helix</keyword>
<dbReference type="InterPro" id="IPR003593">
    <property type="entry name" value="AAA+_ATPase"/>
</dbReference>
<dbReference type="PANTHER" id="PTHR48041:SF139">
    <property type="entry name" value="PROTEIN SCARLET"/>
    <property type="match status" value="1"/>
</dbReference>
<evidence type="ECO:0000256" key="5">
    <source>
        <dbReference type="ARBA" id="ARBA00022741"/>
    </source>
</evidence>
<keyword evidence="3" id="KW-0813">Transport</keyword>
<dbReference type="PANTHER" id="PTHR48041">
    <property type="entry name" value="ABC TRANSPORTER G FAMILY MEMBER 28"/>
    <property type="match status" value="1"/>
</dbReference>
<dbReference type="InterPro" id="IPR017871">
    <property type="entry name" value="ABC_transporter-like_CS"/>
</dbReference>
<accession>A0A8B2YYV1</accession>
<gene>
    <name evidence="12" type="ORF">DXD09_09570</name>
</gene>
<dbReference type="Pfam" id="PF00005">
    <property type="entry name" value="ABC_tran"/>
    <property type="match status" value="1"/>
</dbReference>
<keyword evidence="5" id="KW-0547">Nucleotide-binding</keyword>
<dbReference type="PROSITE" id="PS50893">
    <property type="entry name" value="ABC_TRANSPORTER_2"/>
    <property type="match status" value="1"/>
</dbReference>
<dbReference type="EMBL" id="QSQR01000011">
    <property type="protein sequence ID" value="RGK44761.1"/>
    <property type="molecule type" value="Genomic_DNA"/>
</dbReference>
<sequence>MDDDKRYSREECLQMYDGNRADIQRVNNKINRLRKKYKLLGFPIFYELCKKSVKNVLAIPGFFRKENDFVSKALMLLIAGPLSVIVPILVLAIISLEIVHYFLYTLVVNFLYGTDLGITDRYIELYRSVFNMIEEPFENVLGSSFFVDPLVSLVILVGLGLIRCAIFNLILNRKEAKYVKMLDKLKEERDQIEAALKSRALEAEQVDKISAEEYFADKETILSIDINQKVVPNGKEKLVLLKDIRFDIKQGSLVAVLGATGAGKSTLVNCLNGMDVSGVEGEVTYSDINILNPENFRKVRESIGSIPQENILHQERTVYRELLAAAKDRLPEGTGKEHIEGNIERALEKLKISHRKNAVIGGCSGGEKRRITIATELVGERELLFLDEPEAGLDELTKKELFKSLRKLTREDNKTIVVITHDTTYIEDSFDAVVFLAKRDDESPGELGCFANPKAILKKMDKLVKEGNLDEFSDDKRVKIADLYDLAYEDFKKINETVVA</sequence>
<protein>
    <submittedName>
        <fullName evidence="12">ABC transporter ATP-binding protein</fullName>
    </submittedName>
</protein>
<evidence type="ECO:0000256" key="6">
    <source>
        <dbReference type="ARBA" id="ARBA00022840"/>
    </source>
</evidence>
<proteinExistence type="predicted"/>